<proteinExistence type="predicted"/>
<dbReference type="PANTHER" id="PTHR30619">
    <property type="entry name" value="DNA INTERNALIZATION/COMPETENCE PROTEIN COMEC/REC2"/>
    <property type="match status" value="1"/>
</dbReference>
<dbReference type="SUPFAM" id="SSF56281">
    <property type="entry name" value="Metallo-hydrolase/oxidoreductase"/>
    <property type="match status" value="1"/>
</dbReference>
<evidence type="ECO:0000313" key="2">
    <source>
        <dbReference type="EMBL" id="OGY97434.1"/>
    </source>
</evidence>
<protein>
    <recommendedName>
        <fullName evidence="1">Metallo-beta-lactamase domain-containing protein</fullName>
    </recommendedName>
</protein>
<dbReference type="Proteomes" id="UP000176349">
    <property type="component" value="Unassembled WGS sequence"/>
</dbReference>
<dbReference type="SMART" id="SM00849">
    <property type="entry name" value="Lactamase_B"/>
    <property type="match status" value="1"/>
</dbReference>
<gene>
    <name evidence="2" type="ORF">A2128_00170</name>
</gene>
<accession>A0A1G2C7R5</accession>
<dbReference type="AlphaFoldDB" id="A0A1G2C7R5"/>
<dbReference type="EMBL" id="MHKV01000011">
    <property type="protein sequence ID" value="OGY97434.1"/>
    <property type="molecule type" value="Genomic_DNA"/>
</dbReference>
<dbReference type="InterPro" id="IPR001279">
    <property type="entry name" value="Metallo-B-lactamas"/>
</dbReference>
<comment type="caution">
    <text evidence="2">The sequence shown here is derived from an EMBL/GenBank/DDBJ whole genome shotgun (WGS) entry which is preliminary data.</text>
</comment>
<dbReference type="InterPro" id="IPR035681">
    <property type="entry name" value="ComA-like_MBL"/>
</dbReference>
<dbReference type="CDD" id="cd07731">
    <property type="entry name" value="ComA-like_MBL-fold"/>
    <property type="match status" value="1"/>
</dbReference>
<name>A0A1G2C7R5_9BACT</name>
<organism evidence="2 3">
    <name type="scientific">Candidatus Liptonbacteria bacterium GWC1_60_9</name>
    <dbReference type="NCBI Taxonomy" id="1798645"/>
    <lineage>
        <taxon>Bacteria</taxon>
        <taxon>Candidatus Liptoniibacteriota</taxon>
    </lineage>
</organism>
<evidence type="ECO:0000313" key="3">
    <source>
        <dbReference type="Proteomes" id="UP000176349"/>
    </source>
</evidence>
<dbReference type="InterPro" id="IPR036866">
    <property type="entry name" value="RibonucZ/Hydroxyglut_hydro"/>
</dbReference>
<reference evidence="2 3" key="1">
    <citation type="journal article" date="2016" name="Nat. Commun.">
        <title>Thousands of microbial genomes shed light on interconnected biogeochemical processes in an aquifer system.</title>
        <authorList>
            <person name="Anantharaman K."/>
            <person name="Brown C.T."/>
            <person name="Hug L.A."/>
            <person name="Sharon I."/>
            <person name="Castelle C.J."/>
            <person name="Probst A.J."/>
            <person name="Thomas B.C."/>
            <person name="Singh A."/>
            <person name="Wilkins M.J."/>
            <person name="Karaoz U."/>
            <person name="Brodie E.L."/>
            <person name="Williams K.H."/>
            <person name="Hubbard S.S."/>
            <person name="Banfield J.F."/>
        </authorList>
    </citation>
    <scope>NUCLEOTIDE SEQUENCE [LARGE SCALE GENOMIC DNA]</scope>
</reference>
<dbReference type="Pfam" id="PF00753">
    <property type="entry name" value="Lactamase_B"/>
    <property type="match status" value="1"/>
</dbReference>
<sequence>MRLSDNKALVLVLLLLAANVALGLRIGGPGGDEPSIAFLDVGQGDASLITLPSGGRVVQILIDGGPNAGVLPALEAVMPDGDRSIDLVMLTHPQLDHFGGLIDVMKRYRVGAFIWSGRAGTVDAWDDLVRAIREAGVPAVALGSGDAIRFGDRTLAVLHPDRTGLVSGELNDSSLVMRLDADGVRALFTGDIASNVERRLSPDELAADVLKVPHHGSKYSSGKEFLERVGPKAAFIEVGKNNYGHPTPDALARLAAIGSRIFRTDRDGTVIVRWNGGKLLVLPSKQGE</sequence>
<dbReference type="InterPro" id="IPR052159">
    <property type="entry name" value="Competence_DNA_uptake"/>
</dbReference>
<evidence type="ECO:0000259" key="1">
    <source>
        <dbReference type="SMART" id="SM00849"/>
    </source>
</evidence>
<dbReference type="Gene3D" id="3.60.15.10">
    <property type="entry name" value="Ribonuclease Z/Hydroxyacylglutathione hydrolase-like"/>
    <property type="match status" value="1"/>
</dbReference>
<feature type="domain" description="Metallo-beta-lactamase" evidence="1">
    <location>
        <begin position="43"/>
        <end position="240"/>
    </location>
</feature>
<dbReference type="PANTHER" id="PTHR30619:SF1">
    <property type="entry name" value="RECOMBINATION PROTEIN 2"/>
    <property type="match status" value="1"/>
</dbReference>